<comment type="caution">
    <text evidence="2">The sequence shown here is derived from an EMBL/GenBank/DDBJ whole genome shotgun (WGS) entry which is preliminary data.</text>
</comment>
<accession>A0A9P6AWG4</accession>
<dbReference type="EMBL" id="MU128975">
    <property type="protein sequence ID" value="KAF9513268.1"/>
    <property type="molecule type" value="Genomic_DNA"/>
</dbReference>
<dbReference type="OrthoDB" id="3171339at2759"/>
<feature type="domain" description="CcmS related" evidence="1">
    <location>
        <begin position="46"/>
        <end position="176"/>
    </location>
</feature>
<dbReference type="Proteomes" id="UP000886523">
    <property type="component" value="Unassembled WGS sequence"/>
</dbReference>
<dbReference type="InterPro" id="IPR058258">
    <property type="entry name" value="CcmS-like"/>
</dbReference>
<dbReference type="AlphaFoldDB" id="A0A9P6AWG4"/>
<evidence type="ECO:0000259" key="1">
    <source>
        <dbReference type="Pfam" id="PF26617"/>
    </source>
</evidence>
<organism evidence="2 3">
    <name type="scientific">Hydnum rufescens UP504</name>
    <dbReference type="NCBI Taxonomy" id="1448309"/>
    <lineage>
        <taxon>Eukaryota</taxon>
        <taxon>Fungi</taxon>
        <taxon>Dikarya</taxon>
        <taxon>Basidiomycota</taxon>
        <taxon>Agaricomycotina</taxon>
        <taxon>Agaricomycetes</taxon>
        <taxon>Cantharellales</taxon>
        <taxon>Hydnaceae</taxon>
        <taxon>Hydnum</taxon>
    </lineage>
</organism>
<reference evidence="2" key="1">
    <citation type="journal article" date="2020" name="Nat. Commun.">
        <title>Large-scale genome sequencing of mycorrhizal fungi provides insights into the early evolution of symbiotic traits.</title>
        <authorList>
            <person name="Miyauchi S."/>
            <person name="Kiss E."/>
            <person name="Kuo A."/>
            <person name="Drula E."/>
            <person name="Kohler A."/>
            <person name="Sanchez-Garcia M."/>
            <person name="Morin E."/>
            <person name="Andreopoulos B."/>
            <person name="Barry K.W."/>
            <person name="Bonito G."/>
            <person name="Buee M."/>
            <person name="Carver A."/>
            <person name="Chen C."/>
            <person name="Cichocki N."/>
            <person name="Clum A."/>
            <person name="Culley D."/>
            <person name="Crous P.W."/>
            <person name="Fauchery L."/>
            <person name="Girlanda M."/>
            <person name="Hayes R.D."/>
            <person name="Keri Z."/>
            <person name="LaButti K."/>
            <person name="Lipzen A."/>
            <person name="Lombard V."/>
            <person name="Magnuson J."/>
            <person name="Maillard F."/>
            <person name="Murat C."/>
            <person name="Nolan M."/>
            <person name="Ohm R.A."/>
            <person name="Pangilinan J."/>
            <person name="Pereira M.F."/>
            <person name="Perotto S."/>
            <person name="Peter M."/>
            <person name="Pfister S."/>
            <person name="Riley R."/>
            <person name="Sitrit Y."/>
            <person name="Stielow J.B."/>
            <person name="Szollosi G."/>
            <person name="Zifcakova L."/>
            <person name="Stursova M."/>
            <person name="Spatafora J.W."/>
            <person name="Tedersoo L."/>
            <person name="Vaario L.M."/>
            <person name="Yamada A."/>
            <person name="Yan M."/>
            <person name="Wang P."/>
            <person name="Xu J."/>
            <person name="Bruns T."/>
            <person name="Baldrian P."/>
            <person name="Vilgalys R."/>
            <person name="Dunand C."/>
            <person name="Henrissat B."/>
            <person name="Grigoriev I.V."/>
            <person name="Hibbett D."/>
            <person name="Nagy L.G."/>
            <person name="Martin F.M."/>
        </authorList>
    </citation>
    <scope>NUCLEOTIDE SEQUENCE</scope>
    <source>
        <strain evidence="2">UP504</strain>
    </source>
</reference>
<protein>
    <recommendedName>
        <fullName evidence="1">CcmS related domain-containing protein</fullName>
    </recommendedName>
</protein>
<gene>
    <name evidence="2" type="ORF">BS47DRAFT_1329749</name>
</gene>
<dbReference type="Pfam" id="PF26617">
    <property type="entry name" value="CcmS-like"/>
    <property type="match status" value="1"/>
</dbReference>
<proteinExistence type="predicted"/>
<evidence type="ECO:0000313" key="2">
    <source>
        <dbReference type="EMBL" id="KAF9513268.1"/>
    </source>
</evidence>
<sequence>MVPPMIPQGDIHGYRSPVVPRAVTVDHKDPTPVKIEESGGKGLETAQHALYGTHRVAEARFMWILPYQHDPRVVWMIDHFIPQSSEALATLGFRKYLRSREKGALIVNVDYTSKKRPSEPAFDWVVFSDIQKTRDRTLQQQIITNNPANTCLVFVFLVSKSGNSLGIWRRKLTVPHSLQSTHQAQIRAVEADLRDKVYIVKVDPPMIAGTAD</sequence>
<keyword evidence="3" id="KW-1185">Reference proteome</keyword>
<name>A0A9P6AWG4_9AGAM</name>
<evidence type="ECO:0000313" key="3">
    <source>
        <dbReference type="Proteomes" id="UP000886523"/>
    </source>
</evidence>